<organism evidence="1 2">
    <name type="scientific">Snodgrassella communis</name>
    <dbReference type="NCBI Taxonomy" id="2946699"/>
    <lineage>
        <taxon>Bacteria</taxon>
        <taxon>Pseudomonadati</taxon>
        <taxon>Pseudomonadota</taxon>
        <taxon>Betaproteobacteria</taxon>
        <taxon>Neisseriales</taxon>
        <taxon>Neisseriaceae</taxon>
        <taxon>Snodgrassella</taxon>
    </lineage>
</organism>
<sequence>MINSTYLAQSKTLKNTLFSHNLAKVMPLSARITSCSTFF</sequence>
<accession>A0A836Z4X6</accession>
<comment type="caution">
    <text evidence="1">The sequence shown here is derived from an EMBL/GenBank/DDBJ whole genome shotgun (WGS) entry which is preliminary data.</text>
</comment>
<name>A0A836Z4X6_9NEIS</name>
<dbReference type="Proteomes" id="UP000027170">
    <property type="component" value="Unassembled WGS sequence"/>
</dbReference>
<gene>
    <name evidence="1" type="ORF">SALWKB29_1560</name>
</gene>
<keyword evidence="2" id="KW-1185">Reference proteome</keyword>
<dbReference type="EMBL" id="JFZV01000007">
    <property type="protein sequence ID" value="KDN14471.1"/>
    <property type="molecule type" value="Genomic_DNA"/>
</dbReference>
<proteinExistence type="predicted"/>
<evidence type="ECO:0000313" key="2">
    <source>
        <dbReference type="Proteomes" id="UP000027170"/>
    </source>
</evidence>
<dbReference type="AlphaFoldDB" id="A0A836Z4X6"/>
<reference evidence="1 2" key="1">
    <citation type="submission" date="2014-03" db="EMBL/GenBank/DDBJ databases">
        <title>The genomes of two eusocial bee gut symbionts.</title>
        <authorList>
            <person name="Kwong W.K."/>
            <person name="Engel P."/>
            <person name="Koch H."/>
            <person name="Moran N.A."/>
        </authorList>
    </citation>
    <scope>NUCLEOTIDE SEQUENCE [LARGE SCALE GENOMIC DNA]</scope>
    <source>
        <strain evidence="2">wkB29</strain>
    </source>
</reference>
<protein>
    <submittedName>
        <fullName evidence="1">Uncharacterized protein</fullName>
    </submittedName>
</protein>
<evidence type="ECO:0000313" key="1">
    <source>
        <dbReference type="EMBL" id="KDN14471.1"/>
    </source>
</evidence>